<comment type="caution">
    <text evidence="1">The sequence shown here is derived from an EMBL/GenBank/DDBJ whole genome shotgun (WGS) entry which is preliminary data.</text>
</comment>
<evidence type="ECO:0000313" key="1">
    <source>
        <dbReference type="EMBL" id="KAG8172835.1"/>
    </source>
</evidence>
<evidence type="ECO:0000313" key="2">
    <source>
        <dbReference type="Proteomes" id="UP000827092"/>
    </source>
</evidence>
<sequence length="84" mass="9267">MGLLIPRGGVYVPNTALALVTPPKAFTRLPVGPTWRCSSHTHASQVRKVRALLHYPLLETRQMGRITAPNPLVPDEATDQLRES</sequence>
<organism evidence="1 2">
    <name type="scientific">Oedothorax gibbosus</name>
    <dbReference type="NCBI Taxonomy" id="931172"/>
    <lineage>
        <taxon>Eukaryota</taxon>
        <taxon>Metazoa</taxon>
        <taxon>Ecdysozoa</taxon>
        <taxon>Arthropoda</taxon>
        <taxon>Chelicerata</taxon>
        <taxon>Arachnida</taxon>
        <taxon>Araneae</taxon>
        <taxon>Araneomorphae</taxon>
        <taxon>Entelegynae</taxon>
        <taxon>Araneoidea</taxon>
        <taxon>Linyphiidae</taxon>
        <taxon>Erigoninae</taxon>
        <taxon>Oedothorax</taxon>
    </lineage>
</organism>
<dbReference type="Proteomes" id="UP000827092">
    <property type="component" value="Unassembled WGS sequence"/>
</dbReference>
<dbReference type="AlphaFoldDB" id="A0AAV6TND3"/>
<accession>A0AAV6TND3</accession>
<name>A0AAV6TND3_9ARAC</name>
<proteinExistence type="predicted"/>
<protein>
    <submittedName>
        <fullName evidence="1">Uncharacterized protein</fullName>
    </submittedName>
</protein>
<reference evidence="1 2" key="1">
    <citation type="journal article" date="2022" name="Nat. Ecol. Evol.">
        <title>A masculinizing supergene underlies an exaggerated male reproductive morph in a spider.</title>
        <authorList>
            <person name="Hendrickx F."/>
            <person name="De Corte Z."/>
            <person name="Sonet G."/>
            <person name="Van Belleghem S.M."/>
            <person name="Kostlbacher S."/>
            <person name="Vangestel C."/>
        </authorList>
    </citation>
    <scope>NUCLEOTIDE SEQUENCE [LARGE SCALE GENOMIC DNA]</scope>
    <source>
        <strain evidence="1">W744_W776</strain>
    </source>
</reference>
<gene>
    <name evidence="1" type="ORF">JTE90_028231</name>
</gene>
<keyword evidence="2" id="KW-1185">Reference proteome</keyword>
<dbReference type="EMBL" id="JAFNEN010002311">
    <property type="protein sequence ID" value="KAG8172835.1"/>
    <property type="molecule type" value="Genomic_DNA"/>
</dbReference>